<gene>
    <name evidence="2" type="ORF">IAG44_24410</name>
</gene>
<dbReference type="InterPro" id="IPR000182">
    <property type="entry name" value="GNAT_dom"/>
</dbReference>
<dbReference type="PANTHER" id="PTHR43441">
    <property type="entry name" value="RIBOSOMAL-PROTEIN-SERINE ACETYLTRANSFERASE"/>
    <property type="match status" value="1"/>
</dbReference>
<keyword evidence="2" id="KW-0808">Transferase</keyword>
<dbReference type="Proteomes" id="UP000516052">
    <property type="component" value="Chromosome"/>
</dbReference>
<protein>
    <submittedName>
        <fullName evidence="2">GNAT family N-acetyltransferase</fullName>
    </submittedName>
</protein>
<name>A0A7H0IHI1_9ACTN</name>
<dbReference type="InterPro" id="IPR051908">
    <property type="entry name" value="Ribosomal_N-acetyltransferase"/>
</dbReference>
<dbReference type="AlphaFoldDB" id="A0A7H0IHI1"/>
<accession>A0A7H0IHI1</accession>
<dbReference type="CDD" id="cd04301">
    <property type="entry name" value="NAT_SF"/>
    <property type="match status" value="1"/>
</dbReference>
<sequence>MHPVLRQGPRLHLRELQPSDTDALFAIYGSELATAHLSFEPRTRDDVRAMVTHAEASARVDPRTEYVLGVAEHATGTLVGVARLAADPHQLRAATMGFALNPAHWGQGLGTETVRLLLALAFEDLALHRVWAARSPANEPSARAMSRAGMTVEGRIREHVHKRGAWRDSVVHAMLEREWEEARGT</sequence>
<evidence type="ECO:0000313" key="2">
    <source>
        <dbReference type="EMBL" id="QNP72247.1"/>
    </source>
</evidence>
<dbReference type="InterPro" id="IPR016181">
    <property type="entry name" value="Acyl_CoA_acyltransferase"/>
</dbReference>
<dbReference type="Pfam" id="PF13302">
    <property type="entry name" value="Acetyltransf_3"/>
    <property type="match status" value="1"/>
</dbReference>
<dbReference type="EMBL" id="CP060828">
    <property type="protein sequence ID" value="QNP72247.1"/>
    <property type="molecule type" value="Genomic_DNA"/>
</dbReference>
<dbReference type="PROSITE" id="PS51186">
    <property type="entry name" value="GNAT"/>
    <property type="match status" value="1"/>
</dbReference>
<dbReference type="KEGG" id="sroi:IAG44_24410"/>
<dbReference type="GO" id="GO:0005737">
    <property type="term" value="C:cytoplasm"/>
    <property type="evidence" value="ECO:0007669"/>
    <property type="project" value="TreeGrafter"/>
</dbReference>
<reference evidence="2 3" key="1">
    <citation type="submission" date="2020-08" db="EMBL/GenBank/DDBJ databases">
        <title>A novel species.</title>
        <authorList>
            <person name="Gao J."/>
        </authorList>
    </citation>
    <scope>NUCLEOTIDE SEQUENCE [LARGE SCALE GENOMIC DNA]</scope>
    <source>
        <strain evidence="2 3">CRXT-G-22</strain>
    </source>
</reference>
<feature type="domain" description="N-acetyltransferase" evidence="1">
    <location>
        <begin position="11"/>
        <end position="180"/>
    </location>
</feature>
<dbReference type="GO" id="GO:1990189">
    <property type="term" value="F:protein N-terminal-serine acetyltransferase activity"/>
    <property type="evidence" value="ECO:0007669"/>
    <property type="project" value="TreeGrafter"/>
</dbReference>
<proteinExistence type="predicted"/>
<keyword evidence="3" id="KW-1185">Reference proteome</keyword>
<evidence type="ECO:0000313" key="3">
    <source>
        <dbReference type="Proteomes" id="UP000516052"/>
    </source>
</evidence>
<dbReference type="Gene3D" id="3.40.630.30">
    <property type="match status" value="1"/>
</dbReference>
<dbReference type="PANTHER" id="PTHR43441:SF11">
    <property type="entry name" value="RIBOSOMAL-PROTEIN-SERINE ACETYLTRANSFERASE"/>
    <property type="match status" value="1"/>
</dbReference>
<organism evidence="2 3">
    <name type="scientific">Streptomyces roseirectus</name>
    <dbReference type="NCBI Taxonomy" id="2768066"/>
    <lineage>
        <taxon>Bacteria</taxon>
        <taxon>Bacillati</taxon>
        <taxon>Actinomycetota</taxon>
        <taxon>Actinomycetes</taxon>
        <taxon>Kitasatosporales</taxon>
        <taxon>Streptomycetaceae</taxon>
        <taxon>Streptomyces</taxon>
    </lineage>
</organism>
<evidence type="ECO:0000259" key="1">
    <source>
        <dbReference type="PROSITE" id="PS51186"/>
    </source>
</evidence>
<dbReference type="SUPFAM" id="SSF55729">
    <property type="entry name" value="Acyl-CoA N-acyltransferases (Nat)"/>
    <property type="match status" value="1"/>
</dbReference>
<dbReference type="GO" id="GO:0008999">
    <property type="term" value="F:protein-N-terminal-alanine acetyltransferase activity"/>
    <property type="evidence" value="ECO:0007669"/>
    <property type="project" value="TreeGrafter"/>
</dbReference>
<dbReference type="RefSeq" id="WP_187749204.1">
    <property type="nucleotide sequence ID" value="NZ_CP060828.1"/>
</dbReference>